<feature type="transmembrane region" description="Helical" evidence="1">
    <location>
        <begin position="6"/>
        <end position="26"/>
    </location>
</feature>
<evidence type="ECO:0000256" key="1">
    <source>
        <dbReference type="SAM" id="Phobius"/>
    </source>
</evidence>
<evidence type="ECO:0000313" key="2">
    <source>
        <dbReference type="EMBL" id="KAI5398937.1"/>
    </source>
</evidence>
<dbReference type="Proteomes" id="UP001058974">
    <property type="component" value="Chromosome 6"/>
</dbReference>
<keyword evidence="1" id="KW-1133">Transmembrane helix</keyword>
<protein>
    <submittedName>
        <fullName evidence="2">Uncharacterized protein</fullName>
    </submittedName>
</protein>
<dbReference type="EMBL" id="JAMSHJ010000006">
    <property type="protein sequence ID" value="KAI5398937.1"/>
    <property type="molecule type" value="Genomic_DNA"/>
</dbReference>
<feature type="transmembrane region" description="Helical" evidence="1">
    <location>
        <begin position="112"/>
        <end position="133"/>
    </location>
</feature>
<organism evidence="2 3">
    <name type="scientific">Pisum sativum</name>
    <name type="common">Garden pea</name>
    <name type="synonym">Lathyrus oleraceus</name>
    <dbReference type="NCBI Taxonomy" id="3888"/>
    <lineage>
        <taxon>Eukaryota</taxon>
        <taxon>Viridiplantae</taxon>
        <taxon>Streptophyta</taxon>
        <taxon>Embryophyta</taxon>
        <taxon>Tracheophyta</taxon>
        <taxon>Spermatophyta</taxon>
        <taxon>Magnoliopsida</taxon>
        <taxon>eudicotyledons</taxon>
        <taxon>Gunneridae</taxon>
        <taxon>Pentapetalae</taxon>
        <taxon>rosids</taxon>
        <taxon>fabids</taxon>
        <taxon>Fabales</taxon>
        <taxon>Fabaceae</taxon>
        <taxon>Papilionoideae</taxon>
        <taxon>50 kb inversion clade</taxon>
        <taxon>NPAAA clade</taxon>
        <taxon>Hologalegina</taxon>
        <taxon>IRL clade</taxon>
        <taxon>Fabeae</taxon>
        <taxon>Lathyrus</taxon>
    </lineage>
</organism>
<feature type="transmembrane region" description="Helical" evidence="1">
    <location>
        <begin position="77"/>
        <end position="96"/>
    </location>
</feature>
<dbReference type="PANTHER" id="PTHR12242:SF6">
    <property type="entry name" value="PROTEIN ROLLING PROTEIN"/>
    <property type="match status" value="1"/>
</dbReference>
<dbReference type="Gramene" id="Psat06G0434800-T2">
    <property type="protein sequence ID" value="KAI5398937.1"/>
    <property type="gene ID" value="KIW84_064348"/>
</dbReference>
<comment type="caution">
    <text evidence="2">The sequence shown here is derived from an EMBL/GenBank/DDBJ whole genome shotgun (WGS) entry which is preliminary data.</text>
</comment>
<dbReference type="GO" id="GO:0016020">
    <property type="term" value="C:membrane"/>
    <property type="evidence" value="ECO:0007669"/>
    <property type="project" value="TreeGrafter"/>
</dbReference>
<name>A0A9D4WBZ5_PEA</name>
<accession>A0A9D4WBZ5</accession>
<keyword evidence="3" id="KW-1185">Reference proteome</keyword>
<evidence type="ECO:0000313" key="3">
    <source>
        <dbReference type="Proteomes" id="UP001058974"/>
    </source>
</evidence>
<keyword evidence="1" id="KW-0812">Transmembrane</keyword>
<sequence length="219" mass="25353">MVVEWYTFVCICIVGFSILSALYVLWINEGPSSSQSDFDILVNTLLVASPLPDNRVTIGHVTTSQLWTSCWRGVHPLVLLATRFFSLLSLVVLLSFDLHEYDATIFYYYTEWTFTLVMIYFALGTTVSAYGCWKLLNKTPLVQNGEFLRRDLETKNFTRYDEQEFEQAAGFWGYLMQITYQTSAGAVILTDIVFWCVIVPFLSISRFKLNMFSFFWIQC</sequence>
<gene>
    <name evidence="2" type="ORF">KIW84_064348</name>
</gene>
<proteinExistence type="predicted"/>
<dbReference type="PANTHER" id="PTHR12242">
    <property type="entry name" value="OS02G0130600 PROTEIN-RELATED"/>
    <property type="match status" value="1"/>
</dbReference>
<reference evidence="2 3" key="1">
    <citation type="journal article" date="2022" name="Nat. Genet.">
        <title>Improved pea reference genome and pan-genome highlight genomic features and evolutionary characteristics.</title>
        <authorList>
            <person name="Yang T."/>
            <person name="Liu R."/>
            <person name="Luo Y."/>
            <person name="Hu S."/>
            <person name="Wang D."/>
            <person name="Wang C."/>
            <person name="Pandey M.K."/>
            <person name="Ge S."/>
            <person name="Xu Q."/>
            <person name="Li N."/>
            <person name="Li G."/>
            <person name="Huang Y."/>
            <person name="Saxena R.K."/>
            <person name="Ji Y."/>
            <person name="Li M."/>
            <person name="Yan X."/>
            <person name="He Y."/>
            <person name="Liu Y."/>
            <person name="Wang X."/>
            <person name="Xiang C."/>
            <person name="Varshney R.K."/>
            <person name="Ding H."/>
            <person name="Gao S."/>
            <person name="Zong X."/>
        </authorList>
    </citation>
    <scope>NUCLEOTIDE SEQUENCE [LARGE SCALE GENOMIC DNA]</scope>
    <source>
        <strain evidence="2 3">cv. Zhongwan 6</strain>
    </source>
</reference>
<dbReference type="AlphaFoldDB" id="A0A9D4WBZ5"/>
<keyword evidence="1" id="KW-0472">Membrane</keyword>
<feature type="transmembrane region" description="Helical" evidence="1">
    <location>
        <begin position="184"/>
        <end position="204"/>
    </location>
</feature>